<dbReference type="EMBL" id="ANIE01000003">
    <property type="protein sequence ID" value="KEF32459.1"/>
    <property type="molecule type" value="Genomic_DNA"/>
</dbReference>
<dbReference type="PROSITE" id="PS51257">
    <property type="entry name" value="PROKAR_LIPOPROTEIN"/>
    <property type="match status" value="1"/>
</dbReference>
<accession>A0A072N408</accession>
<protein>
    <recommendedName>
        <fullName evidence="3">Lipoprotein</fullName>
    </recommendedName>
</protein>
<organism evidence="1 2">
    <name type="scientific">Marinobacter nitratireducens</name>
    <dbReference type="NCBI Taxonomy" id="1137280"/>
    <lineage>
        <taxon>Bacteria</taxon>
        <taxon>Pseudomonadati</taxon>
        <taxon>Pseudomonadota</taxon>
        <taxon>Gammaproteobacteria</taxon>
        <taxon>Pseudomonadales</taxon>
        <taxon>Marinobacteraceae</taxon>
        <taxon>Marinobacter</taxon>
    </lineage>
</organism>
<evidence type="ECO:0008006" key="3">
    <source>
        <dbReference type="Google" id="ProtNLM"/>
    </source>
</evidence>
<proteinExistence type="predicted"/>
<comment type="caution">
    <text evidence="1">The sequence shown here is derived from an EMBL/GenBank/DDBJ whole genome shotgun (WGS) entry which is preliminary data.</text>
</comment>
<reference evidence="1 2" key="1">
    <citation type="submission" date="2012-12" db="EMBL/GenBank/DDBJ databases">
        <title>Genome assembly of Marinobacter sp. AK21.</title>
        <authorList>
            <person name="Khatri I."/>
            <person name="Kumar R."/>
            <person name="Vaidya B."/>
            <person name="Subramanian S."/>
            <person name="Pinnaka A."/>
        </authorList>
    </citation>
    <scope>NUCLEOTIDE SEQUENCE [LARGE SCALE GENOMIC DNA]</scope>
    <source>
        <strain evidence="1 2">AK21</strain>
    </source>
</reference>
<dbReference type="Proteomes" id="UP000035057">
    <property type="component" value="Unassembled WGS sequence"/>
</dbReference>
<keyword evidence="2" id="KW-1185">Reference proteome</keyword>
<evidence type="ECO:0000313" key="2">
    <source>
        <dbReference type="Proteomes" id="UP000035057"/>
    </source>
</evidence>
<dbReference type="PATRIC" id="fig|1137280.3.peg.908"/>
<gene>
    <name evidence="1" type="ORF">D777_01093</name>
</gene>
<sequence length="199" mass="23004">MLRNAEYGPRATGYVKGKSLIVGLLLPWALTACMPGTIETAVGTGIVLEQERKYEYQHNVERAVDLYIADHADSPCTNGEDRVLDSAVEIIKKYRLSGFKEVVERLETIYRDPQQTDSVRAAALYNMAVLHSRNEPPNKARAREYFKRLYIEFPDHYRCIFEESEWRDSMIEKQLLLPGETVESFLEDAERDIERRQAE</sequence>
<name>A0A072N408_9GAMM</name>
<evidence type="ECO:0000313" key="1">
    <source>
        <dbReference type="EMBL" id="KEF32459.1"/>
    </source>
</evidence>
<dbReference type="AlphaFoldDB" id="A0A072N408"/>